<dbReference type="InterPro" id="IPR036028">
    <property type="entry name" value="SH3-like_dom_sf"/>
</dbReference>
<dbReference type="AlphaFoldDB" id="A0AAF5DPP9"/>
<dbReference type="InterPro" id="IPR001452">
    <property type="entry name" value="SH3_domain"/>
</dbReference>
<evidence type="ECO:0000259" key="3">
    <source>
        <dbReference type="PROSITE" id="PS50002"/>
    </source>
</evidence>
<name>A0AAF5DPP9_STRER</name>
<dbReference type="PANTHER" id="PTHR14167">
    <property type="entry name" value="SH3 DOMAIN-CONTAINING"/>
    <property type="match status" value="1"/>
</dbReference>
<dbReference type="WBParaSite" id="TCONS_00014909.p1">
    <property type="protein sequence ID" value="TCONS_00014909.p1"/>
    <property type="gene ID" value="XLOC_010119"/>
</dbReference>
<dbReference type="InterPro" id="IPR050384">
    <property type="entry name" value="Endophilin_SH3RF"/>
</dbReference>
<dbReference type="PROSITE" id="PS50002">
    <property type="entry name" value="SH3"/>
    <property type="match status" value="2"/>
</dbReference>
<evidence type="ECO:0000313" key="5">
    <source>
        <dbReference type="Proteomes" id="UP000035681"/>
    </source>
</evidence>
<accession>A0AAF5DPP9</accession>
<organism evidence="5 6">
    <name type="scientific">Strongyloides stercoralis</name>
    <name type="common">Threadworm</name>
    <dbReference type="NCBI Taxonomy" id="6248"/>
    <lineage>
        <taxon>Eukaryota</taxon>
        <taxon>Metazoa</taxon>
        <taxon>Ecdysozoa</taxon>
        <taxon>Nematoda</taxon>
        <taxon>Chromadorea</taxon>
        <taxon>Rhabditida</taxon>
        <taxon>Tylenchina</taxon>
        <taxon>Panagrolaimomorpha</taxon>
        <taxon>Strongyloidoidea</taxon>
        <taxon>Strongyloididae</taxon>
        <taxon>Strongyloides</taxon>
    </lineage>
</organism>
<dbReference type="Pfam" id="PF00018">
    <property type="entry name" value="SH3_1"/>
    <property type="match status" value="1"/>
</dbReference>
<feature type="domain" description="SH3" evidence="3">
    <location>
        <begin position="893"/>
        <end position="952"/>
    </location>
</feature>
<dbReference type="InterPro" id="IPR001478">
    <property type="entry name" value="PDZ"/>
</dbReference>
<dbReference type="Pfam" id="PF00595">
    <property type="entry name" value="PDZ"/>
    <property type="match status" value="1"/>
</dbReference>
<dbReference type="PANTHER" id="PTHR14167:SF116">
    <property type="entry name" value="CAP, ISOFORM AC"/>
    <property type="match status" value="1"/>
</dbReference>
<dbReference type="SUPFAM" id="SSF50044">
    <property type="entry name" value="SH3-domain"/>
    <property type="match status" value="2"/>
</dbReference>
<dbReference type="Pfam" id="PF14604">
    <property type="entry name" value="SH3_9"/>
    <property type="match status" value="1"/>
</dbReference>
<dbReference type="SMART" id="SM00228">
    <property type="entry name" value="PDZ"/>
    <property type="match status" value="1"/>
</dbReference>
<keyword evidence="5" id="KW-1185">Reference proteome</keyword>
<dbReference type="InterPro" id="IPR036034">
    <property type="entry name" value="PDZ_sf"/>
</dbReference>
<proteinExistence type="predicted"/>
<dbReference type="Gene3D" id="2.30.42.10">
    <property type="match status" value="1"/>
</dbReference>
<dbReference type="Proteomes" id="UP000035681">
    <property type="component" value="Unplaced"/>
</dbReference>
<sequence>MIIKLFSGPLWGFRFQFDEINKLVTVNEVEPNSEASIKGLCVGDQIISINNKRYNKLIDFCNELYNSNNFLELEVLKYSIPCNQLLSVEIPKKQIYFEPIIPSNSTVSSTSSDMEILKHLGTLKSTLKQNSFFNNEQKIEPSTDKRNCNYLDDGNERKDNGIFNKDNVNENINTIDKDNQHHSSNEDYKNNITFGTTNNANPIMKEYPSTNFQSNLNMNNNTNNIPPPPPPMPTNKTQYSDMKDWKMPFEVSNIGKAEGIVEVPAKQTVSNLKKQITSKLQMKTPTGAVVLEPPKVHTKCLVTEGFKTLDDGSYSDLNETADKRARSLTPMSFMKNYNNTSTLPSGRLSDSTSNLIDETERECRIKKLRGQLTSPSIQKAKLYNSTHDLTTDECDTKNPPTFLSGLQSFNSNIKQFMKSNDNLSTSSYLSTYDNTNNNNNMESLYNESNNQPSIKDNLKINTEKNDLNYMNNDNIKEYNTDTEKYSYQKNNLNIPPTSFNMYTNFNDNTTNILSSNPYEQNISNNDPLIFDKQSDNGNNYTNELLNNQNCMYNSYDSSRLLQLINQTNSHISKLNNYDLPPTCRSASAVPFASSLNKNWEKNCCPDNMSNRNYSTTRMNNDSKHHTSTWYKNMYKKLHKIDGEEESILKYHQQREQSPALNSQRAYTPSICSNKGDNNNLDTKYIGLQRSKSATRFQPTITSISYDNYTSQNSNGQLNDSKPNLSISRVSLTQNNFVDSKEPLELLWEYLCSPSSNNNSHKLLTPSSNKFNTKKNSYISTSDRLKICKKLDETVESLQQLLDFLEVSQKSKNILQSSNKILSRGINELKKMQMNDILHQQKVEKLSEELNQNQNRRHGYTPSATPSLQNNYDRFDYFMKSYNTPSPVRMVTQNEYKTAIAIFNFNGKSNKELSFNKGDVIKIHKIIDDNWSEGERNGKIGIFPTSYVKMNESATYHNQEKLISIYPFFARNKNELSLKVNEIVTKTRDIDENWIEGVNQHGVVGIFPSNYVKQYNDCNDIDSDFQSLNSCRNNDTYQTSTGLPDRPKTPKFMASLTSQPQPQIAHMATIDNIDNVTYVLLFPVHTFIIMKQILLLSKIWETIKKQKIKQIFFPKLLDDYTEMFDSFPTTYNSKAIKCIPFPHSNNHLKYGLWKDINFQVSYGMIIIFVDSIIIKLQNPFFNNRELTNMCLLFGRNMYTLFRAQNLNIKNLWLYMKVSNDIFVKKSQKDAVKIFLWEYFIDKISKVVMKYYNRVYDTDITDAPLYTIYESGYAFNCFPLDMQKKLIFIINNEKKQCKKSSILKCLYKLKINPNTNEEANELYSENSRMEKLS</sequence>
<keyword evidence="1 2" id="KW-0728">SH3 domain</keyword>
<dbReference type="PROSITE" id="PS50106">
    <property type="entry name" value="PDZ"/>
    <property type="match status" value="1"/>
</dbReference>
<dbReference type="SMART" id="SM00326">
    <property type="entry name" value="SH3"/>
    <property type="match status" value="2"/>
</dbReference>
<evidence type="ECO:0000256" key="2">
    <source>
        <dbReference type="PROSITE-ProRule" id="PRU00192"/>
    </source>
</evidence>
<reference evidence="6" key="1">
    <citation type="submission" date="2024-02" db="UniProtKB">
        <authorList>
            <consortium name="WormBaseParasite"/>
        </authorList>
    </citation>
    <scope>IDENTIFICATION</scope>
</reference>
<evidence type="ECO:0000313" key="6">
    <source>
        <dbReference type="WBParaSite" id="TCONS_00014909.p1"/>
    </source>
</evidence>
<evidence type="ECO:0000256" key="1">
    <source>
        <dbReference type="ARBA" id="ARBA00022443"/>
    </source>
</evidence>
<feature type="domain" description="SH3" evidence="3">
    <location>
        <begin position="956"/>
        <end position="1016"/>
    </location>
</feature>
<dbReference type="SUPFAM" id="SSF50156">
    <property type="entry name" value="PDZ domain-like"/>
    <property type="match status" value="1"/>
</dbReference>
<feature type="domain" description="PDZ" evidence="4">
    <location>
        <begin position="1"/>
        <end position="79"/>
    </location>
</feature>
<dbReference type="Gene3D" id="2.30.30.40">
    <property type="entry name" value="SH3 Domains"/>
    <property type="match status" value="2"/>
</dbReference>
<protein>
    <submittedName>
        <fullName evidence="6">SH3 domain-containing protein</fullName>
    </submittedName>
</protein>
<dbReference type="PRINTS" id="PR00499">
    <property type="entry name" value="P67PHOX"/>
</dbReference>
<evidence type="ECO:0000259" key="4">
    <source>
        <dbReference type="PROSITE" id="PS50106"/>
    </source>
</evidence>